<organism evidence="5 6">
    <name type="scientific">Microbacterium aurum</name>
    <dbReference type="NCBI Taxonomy" id="36805"/>
    <lineage>
        <taxon>Bacteria</taxon>
        <taxon>Bacillati</taxon>
        <taxon>Actinomycetota</taxon>
        <taxon>Actinomycetes</taxon>
        <taxon>Micrococcales</taxon>
        <taxon>Microbacteriaceae</taxon>
        <taxon>Microbacterium</taxon>
    </lineage>
</organism>
<dbReference type="Gene3D" id="3.30.60.230">
    <property type="entry name" value="Lsr2, dimerization domain"/>
    <property type="match status" value="1"/>
</dbReference>
<keyword evidence="6" id="KW-1185">Reference proteome</keyword>
<evidence type="ECO:0000313" key="6">
    <source>
        <dbReference type="Proteomes" id="UP000187185"/>
    </source>
</evidence>
<evidence type="ECO:0008006" key="7">
    <source>
        <dbReference type="Google" id="ProtNLM"/>
    </source>
</evidence>
<dbReference type="Gene3D" id="4.10.320.10">
    <property type="entry name" value="E3-binding domain"/>
    <property type="match status" value="1"/>
</dbReference>
<dbReference type="InterPro" id="IPR042261">
    <property type="entry name" value="Lsr2-like_dimerization"/>
</dbReference>
<sequence>MAQKVIVELVDDLDGTPIKDGKGGTVSFALGKKSYDIDLSDANLAKLEKALAPFIDAARPSSSAPAAGARRGTSRSARKASGVDLAAVREWARANGHTVSERGRVPAAVLEAYAAAQ</sequence>
<evidence type="ECO:0000256" key="2">
    <source>
        <dbReference type="SAM" id="MobiDB-lite"/>
    </source>
</evidence>
<keyword evidence="1" id="KW-0238">DNA-binding</keyword>
<evidence type="ECO:0000259" key="3">
    <source>
        <dbReference type="Pfam" id="PF11774"/>
    </source>
</evidence>
<feature type="domain" description="Lsr2 dimerization" evidence="3">
    <location>
        <begin position="1"/>
        <end position="60"/>
    </location>
</feature>
<dbReference type="InterPro" id="IPR024412">
    <property type="entry name" value="Lsr2_dim_dom"/>
</dbReference>
<dbReference type="Pfam" id="PF23359">
    <property type="entry name" value="Lsr2_DNA-bd"/>
    <property type="match status" value="1"/>
</dbReference>
<protein>
    <recommendedName>
        <fullName evidence="7">Lsr2 family protein</fullName>
    </recommendedName>
</protein>
<feature type="region of interest" description="Disordered" evidence="2">
    <location>
        <begin position="58"/>
        <end position="81"/>
    </location>
</feature>
<dbReference type="InterPro" id="IPR036625">
    <property type="entry name" value="E3-bd_dom_sf"/>
</dbReference>
<evidence type="ECO:0000256" key="1">
    <source>
        <dbReference type="ARBA" id="ARBA00023125"/>
    </source>
</evidence>
<dbReference type="AlphaFoldDB" id="A0A1P8UC06"/>
<dbReference type="RefSeq" id="WP_076691976.1">
    <property type="nucleotide sequence ID" value="NZ_CP018762.1"/>
</dbReference>
<dbReference type="InterPro" id="IPR055370">
    <property type="entry name" value="Lsr2_DNA-bd"/>
</dbReference>
<dbReference type="EMBL" id="CP018762">
    <property type="protein sequence ID" value="APZ35619.1"/>
    <property type="molecule type" value="Genomic_DNA"/>
</dbReference>
<name>A0A1P8UC06_9MICO</name>
<dbReference type="KEGG" id="maur:BOH66_16305"/>
<evidence type="ECO:0000313" key="5">
    <source>
        <dbReference type="EMBL" id="APZ35619.1"/>
    </source>
</evidence>
<dbReference type="GO" id="GO:0003677">
    <property type="term" value="F:DNA binding"/>
    <property type="evidence" value="ECO:0007669"/>
    <property type="project" value="UniProtKB-KW"/>
</dbReference>
<feature type="compositionally biased region" description="Low complexity" evidence="2">
    <location>
        <begin position="58"/>
        <end position="71"/>
    </location>
</feature>
<proteinExistence type="predicted"/>
<evidence type="ECO:0000259" key="4">
    <source>
        <dbReference type="Pfam" id="PF23359"/>
    </source>
</evidence>
<dbReference type="GO" id="GO:0016746">
    <property type="term" value="F:acyltransferase activity"/>
    <property type="evidence" value="ECO:0007669"/>
    <property type="project" value="InterPro"/>
</dbReference>
<reference evidence="5 6" key="1">
    <citation type="submission" date="2016-12" db="EMBL/GenBank/DDBJ databases">
        <title>Complete genome sequence of Microbacterium aurum KACC 15219.</title>
        <authorList>
            <person name="Jung Y."/>
            <person name="Shin J.-H."/>
            <person name="Lee Y.-J."/>
            <person name="Yi H."/>
            <person name="Bahn Y.-S."/>
            <person name="Kim J.F."/>
            <person name="Lee D.-W."/>
        </authorList>
    </citation>
    <scope>NUCLEOTIDE SEQUENCE [LARGE SCALE GENOMIC DNA]</scope>
    <source>
        <strain evidence="5 6">KACC 15219</strain>
    </source>
</reference>
<feature type="domain" description="Lsr2 DNA-binding" evidence="4">
    <location>
        <begin position="82"/>
        <end position="116"/>
    </location>
</feature>
<dbReference type="OrthoDB" id="4113332at2"/>
<accession>A0A1P8UC06</accession>
<gene>
    <name evidence="5" type="ORF">BOH66_16305</name>
</gene>
<dbReference type="Pfam" id="PF11774">
    <property type="entry name" value="Lsr2"/>
    <property type="match status" value="1"/>
</dbReference>
<dbReference type="Proteomes" id="UP000187185">
    <property type="component" value="Chromosome"/>
</dbReference>
<dbReference type="STRING" id="36805.BOH66_16305"/>